<dbReference type="PANTHER" id="PTHR30287:SF2">
    <property type="entry name" value="BLL1001 PROTEIN"/>
    <property type="match status" value="1"/>
</dbReference>
<dbReference type="Proteomes" id="UP000016498">
    <property type="component" value="Unassembled WGS sequence"/>
</dbReference>
<name>U1RBA9_9ACTO</name>
<dbReference type="InterPro" id="IPR038766">
    <property type="entry name" value="Membrane_comp_ABC_pdt"/>
</dbReference>
<feature type="transmembrane region" description="Helical" evidence="6">
    <location>
        <begin position="330"/>
        <end position="348"/>
    </location>
</feature>
<keyword evidence="4 6" id="KW-1133">Transmembrane helix</keyword>
<comment type="subcellular location">
    <subcellularLocation>
        <location evidence="1">Cell membrane</location>
        <topology evidence="1">Multi-pass membrane protein</topology>
    </subcellularLocation>
</comment>
<comment type="caution">
    <text evidence="8">The sequence shown here is derived from an EMBL/GenBank/DDBJ whole genome shotgun (WGS) entry which is preliminary data.</text>
</comment>
<organism evidence="8 9">
    <name type="scientific">Actinomyces johnsonii F0510</name>
    <dbReference type="NCBI Taxonomy" id="1227262"/>
    <lineage>
        <taxon>Bacteria</taxon>
        <taxon>Bacillati</taxon>
        <taxon>Actinomycetota</taxon>
        <taxon>Actinomycetes</taxon>
        <taxon>Actinomycetales</taxon>
        <taxon>Actinomycetaceae</taxon>
        <taxon>Actinomyces</taxon>
    </lineage>
</organism>
<keyword evidence="5 6" id="KW-0472">Membrane</keyword>
<dbReference type="Pfam" id="PF02687">
    <property type="entry name" value="FtsX"/>
    <property type="match status" value="2"/>
</dbReference>
<keyword evidence="2" id="KW-1003">Cell membrane</keyword>
<feature type="transmembrane region" description="Helical" evidence="6">
    <location>
        <begin position="368"/>
        <end position="393"/>
    </location>
</feature>
<evidence type="ECO:0000256" key="4">
    <source>
        <dbReference type="ARBA" id="ARBA00022989"/>
    </source>
</evidence>
<feature type="transmembrane region" description="Helical" evidence="6">
    <location>
        <begin position="273"/>
        <end position="295"/>
    </location>
</feature>
<dbReference type="PATRIC" id="fig|1227262.3.peg.2385"/>
<evidence type="ECO:0000256" key="5">
    <source>
        <dbReference type="ARBA" id="ARBA00023136"/>
    </source>
</evidence>
<gene>
    <name evidence="8" type="ORF">HMPREF1549_02934</name>
</gene>
<evidence type="ECO:0000256" key="6">
    <source>
        <dbReference type="SAM" id="Phobius"/>
    </source>
</evidence>
<feature type="transmembrane region" description="Helical" evidence="6">
    <location>
        <begin position="666"/>
        <end position="690"/>
    </location>
</feature>
<dbReference type="InterPro" id="IPR003838">
    <property type="entry name" value="ABC3_permease_C"/>
</dbReference>
<dbReference type="EMBL" id="AWSD01000353">
    <property type="protein sequence ID" value="ERH15802.1"/>
    <property type="molecule type" value="Genomic_DNA"/>
</dbReference>
<protein>
    <submittedName>
        <fullName evidence="8">Efflux ABC transporter, permease protein</fullName>
    </submittedName>
</protein>
<dbReference type="HOGENOM" id="CLU_011038_0_0_11"/>
<dbReference type="AlphaFoldDB" id="U1RBA9"/>
<feature type="domain" description="ABC3 transporter permease C-terminal" evidence="7">
    <location>
        <begin position="669"/>
        <end position="786"/>
    </location>
</feature>
<feature type="transmembrane region" description="Helical" evidence="6">
    <location>
        <begin position="760"/>
        <end position="782"/>
    </location>
</feature>
<evidence type="ECO:0000256" key="2">
    <source>
        <dbReference type="ARBA" id="ARBA00022475"/>
    </source>
</evidence>
<dbReference type="GO" id="GO:0005886">
    <property type="term" value="C:plasma membrane"/>
    <property type="evidence" value="ECO:0007669"/>
    <property type="project" value="UniProtKB-SubCell"/>
</dbReference>
<feature type="transmembrane region" description="Helical" evidence="6">
    <location>
        <begin position="34"/>
        <end position="59"/>
    </location>
</feature>
<evidence type="ECO:0000256" key="1">
    <source>
        <dbReference type="ARBA" id="ARBA00004651"/>
    </source>
</evidence>
<feature type="transmembrane region" description="Helical" evidence="6">
    <location>
        <begin position="447"/>
        <end position="466"/>
    </location>
</feature>
<evidence type="ECO:0000313" key="8">
    <source>
        <dbReference type="EMBL" id="ERH15802.1"/>
    </source>
</evidence>
<feature type="transmembrane region" description="Helical" evidence="6">
    <location>
        <begin position="714"/>
        <end position="740"/>
    </location>
</feature>
<proteinExistence type="predicted"/>
<evidence type="ECO:0000313" key="9">
    <source>
        <dbReference type="Proteomes" id="UP000016498"/>
    </source>
</evidence>
<keyword evidence="3 6" id="KW-0812">Transmembrane</keyword>
<accession>U1RBA9</accession>
<evidence type="ECO:0000259" key="7">
    <source>
        <dbReference type="Pfam" id="PF02687"/>
    </source>
</evidence>
<evidence type="ECO:0000256" key="3">
    <source>
        <dbReference type="ARBA" id="ARBA00022692"/>
    </source>
</evidence>
<dbReference type="PANTHER" id="PTHR30287">
    <property type="entry name" value="MEMBRANE COMPONENT OF PREDICTED ABC SUPERFAMILY METABOLITE UPTAKE TRANSPORTER"/>
    <property type="match status" value="1"/>
</dbReference>
<sequence>MNPFPGLRKTEVEDLKEADAMLMRLLKADLARGAVVAATLTALIALAATLMSAGTSLVVDSLAATSRLSTRAKLPDLVQMHTGRIDDDTLQAVDQWAEARSDVADHQVIKTLPVPRQELTINGRNQSESYTEPAFVTAPKRFDLLLDDHSNPVDPGPGEVVLPVHYRAIEDANVDIGDTVTVTAEGRTTTLKVVGFARDAQMNAAMIPSKRLVVSPEDFSTLEQQISEPEYLFEFDLADGARPGTVVNSYKEAGLPSNGVNISSSMIQLMNSLNTMLIVAVALVVAIVLAAVAILALRYTVLAAIEADLAQIAVLKAIGAPQSRIRRLYVLKYLALSAVGAIVGYAAGQPLAAQLEAPTTLYLGTPPRTIWSVGIPILAVLVLAAVIVGFTWLSLRRIGRISAIEALRSGTSASLRPRRQRWRLSGVRRLPVQVWLGAREALRPSNALLLGVLALCTFTIVLPTNVSTTLSNPQVATYLGVGQADLRIDVRTGVQDLATVEEAVDSDPRITRHATVLRRSYKMSTSSGGWEPVIIDIGNHEAFPMKYISGRGPTTDEEVSLSYSQAEATGAKEGSTVTVQTAGGNKELTVTGVYQDITNNGKTAKATFDDGAPALWQIIYADAHSTDQASAFARDLNEKYPGVQAIGMNQYASQFFGATGSQVHRITMMACAIALGLSFLITVLFTVLIVSRERPQLGVLLALGCTRDAIAGQYLIRFGVLALTGIALGLLGTFTLGGSAIGAAMSSRGAPDLQLLPNPWLVGLVLPGALLATVIGAVSLALRRLRTMSPSTTLTTGE</sequence>
<reference evidence="8 9" key="1">
    <citation type="submission" date="2013-06" db="EMBL/GenBank/DDBJ databases">
        <authorList>
            <person name="Weinstock G."/>
            <person name="Sodergren E."/>
            <person name="Lobos E.A."/>
            <person name="Fulton L."/>
            <person name="Fulton R."/>
            <person name="Courtney L."/>
            <person name="Fronick C."/>
            <person name="O'Laughlin M."/>
            <person name="Godfrey J."/>
            <person name="Wilson R.M."/>
            <person name="Miner T."/>
            <person name="Farmer C."/>
            <person name="Delehaunty K."/>
            <person name="Cordes M."/>
            <person name="Minx P."/>
            <person name="Tomlinson C."/>
            <person name="Chen J."/>
            <person name="Wollam A."/>
            <person name="Pepin K.H."/>
            <person name="Bhonagiri V."/>
            <person name="Zhang X."/>
            <person name="Warren W."/>
            <person name="Mitreva M."/>
            <person name="Mardis E.R."/>
            <person name="Wilson R.K."/>
        </authorList>
    </citation>
    <scope>NUCLEOTIDE SEQUENCE [LARGE SCALE GENOMIC DNA]</scope>
    <source>
        <strain evidence="8 9">F0510</strain>
    </source>
</reference>
<feature type="domain" description="ABC3 transporter permease C-terminal" evidence="7">
    <location>
        <begin position="284"/>
        <end position="402"/>
    </location>
</feature>